<comment type="caution">
    <text evidence="7">The sequence shown here is derived from an EMBL/GenBank/DDBJ whole genome shotgun (WGS) entry which is preliminary data.</text>
</comment>
<dbReference type="GO" id="GO:0005886">
    <property type="term" value="C:plasma membrane"/>
    <property type="evidence" value="ECO:0007669"/>
    <property type="project" value="UniProtKB-SubCell"/>
</dbReference>
<evidence type="ECO:0000256" key="1">
    <source>
        <dbReference type="ARBA" id="ARBA00004651"/>
    </source>
</evidence>
<evidence type="ECO:0000256" key="2">
    <source>
        <dbReference type="ARBA" id="ARBA00022475"/>
    </source>
</evidence>
<feature type="transmembrane region" description="Helical" evidence="6">
    <location>
        <begin position="50"/>
        <end position="69"/>
    </location>
</feature>
<dbReference type="InterPro" id="IPR050833">
    <property type="entry name" value="Poly_Biosynth_Transport"/>
</dbReference>
<dbReference type="AlphaFoldDB" id="A0A934IDV9"/>
<feature type="transmembrane region" description="Helical" evidence="6">
    <location>
        <begin position="90"/>
        <end position="113"/>
    </location>
</feature>
<dbReference type="PANTHER" id="PTHR30250">
    <property type="entry name" value="PST FAMILY PREDICTED COLANIC ACID TRANSPORTER"/>
    <property type="match status" value="1"/>
</dbReference>
<evidence type="ECO:0000256" key="6">
    <source>
        <dbReference type="SAM" id="Phobius"/>
    </source>
</evidence>
<feature type="transmembrane region" description="Helical" evidence="6">
    <location>
        <begin position="119"/>
        <end position="143"/>
    </location>
</feature>
<evidence type="ECO:0000313" key="8">
    <source>
        <dbReference type="Proteomes" id="UP000602087"/>
    </source>
</evidence>
<evidence type="ECO:0000256" key="5">
    <source>
        <dbReference type="ARBA" id="ARBA00023136"/>
    </source>
</evidence>
<gene>
    <name evidence="7" type="ORF">JAV76_14370</name>
</gene>
<dbReference type="InterPro" id="IPR002797">
    <property type="entry name" value="Polysacc_synth"/>
</dbReference>
<feature type="transmembrane region" description="Helical" evidence="6">
    <location>
        <begin position="294"/>
        <end position="316"/>
    </location>
</feature>
<keyword evidence="8" id="KW-1185">Reference proteome</keyword>
<feature type="transmembrane region" description="Helical" evidence="6">
    <location>
        <begin position="356"/>
        <end position="374"/>
    </location>
</feature>
<proteinExistence type="predicted"/>
<feature type="transmembrane region" description="Helical" evidence="6">
    <location>
        <begin position="184"/>
        <end position="202"/>
    </location>
</feature>
<keyword evidence="4 6" id="KW-1133">Transmembrane helix</keyword>
<feature type="transmembrane region" description="Helical" evidence="6">
    <location>
        <begin position="150"/>
        <end position="172"/>
    </location>
</feature>
<dbReference type="PANTHER" id="PTHR30250:SF11">
    <property type="entry name" value="O-ANTIGEN TRANSPORTER-RELATED"/>
    <property type="match status" value="1"/>
</dbReference>
<keyword evidence="5 6" id="KW-0472">Membrane</keyword>
<protein>
    <submittedName>
        <fullName evidence="7">Oligosaccharide flippase family protein</fullName>
    </submittedName>
</protein>
<reference evidence="7" key="1">
    <citation type="submission" date="2020-12" db="EMBL/GenBank/DDBJ databases">
        <title>Sanguibacter suaedae sp. nov., isolated from Suaeda aralocaspica.</title>
        <authorList>
            <person name="Ma Q."/>
        </authorList>
    </citation>
    <scope>NUCLEOTIDE SEQUENCE</scope>
    <source>
        <strain evidence="7">YZGR15</strain>
    </source>
</reference>
<comment type="subcellular location">
    <subcellularLocation>
        <location evidence="1">Cell membrane</location>
        <topology evidence="1">Multi-pass membrane protein</topology>
    </subcellularLocation>
</comment>
<accession>A0A934IDV9</accession>
<keyword evidence="3 6" id="KW-0812">Transmembrane</keyword>
<dbReference type="RefSeq" id="WP_198734766.1">
    <property type="nucleotide sequence ID" value="NZ_JAEINH010000019.1"/>
</dbReference>
<feature type="transmembrane region" description="Helical" evidence="6">
    <location>
        <begin position="328"/>
        <end position="349"/>
    </location>
</feature>
<feature type="transmembrane region" description="Helical" evidence="6">
    <location>
        <begin position="380"/>
        <end position="399"/>
    </location>
</feature>
<keyword evidence="2" id="KW-1003">Cell membrane</keyword>
<dbReference type="Pfam" id="PF01943">
    <property type="entry name" value="Polysacc_synt"/>
    <property type="match status" value="1"/>
</dbReference>
<name>A0A934IDV9_9MICO</name>
<organism evidence="7 8">
    <name type="scientific">Sanguibacter suaedae</name>
    <dbReference type="NCBI Taxonomy" id="2795737"/>
    <lineage>
        <taxon>Bacteria</taxon>
        <taxon>Bacillati</taxon>
        <taxon>Actinomycetota</taxon>
        <taxon>Actinomycetes</taxon>
        <taxon>Micrococcales</taxon>
        <taxon>Sanguibacteraceae</taxon>
        <taxon>Sanguibacter</taxon>
    </lineage>
</organism>
<evidence type="ECO:0000256" key="3">
    <source>
        <dbReference type="ARBA" id="ARBA00022692"/>
    </source>
</evidence>
<evidence type="ECO:0000256" key="4">
    <source>
        <dbReference type="ARBA" id="ARBA00022989"/>
    </source>
</evidence>
<dbReference type="EMBL" id="JAEINH010000019">
    <property type="protein sequence ID" value="MBI9116198.1"/>
    <property type="molecule type" value="Genomic_DNA"/>
</dbReference>
<evidence type="ECO:0000313" key="7">
    <source>
        <dbReference type="EMBL" id="MBI9116198.1"/>
    </source>
</evidence>
<dbReference type="Proteomes" id="UP000602087">
    <property type="component" value="Unassembled WGS sequence"/>
</dbReference>
<sequence>MRRNNLWAFLTDGSSPSLLLVSRLTATVLSLGTAPIVARAIGPSGRGETAAALALFVIVPVLLAVGLPLEVRRRAATSDGQAVMRAARRIVLASTVPAALLAWAAYATVFAEFSPQARVVAAVGLLLTPLSAHWALDISLLVAHRRYGSVFLLQVAQPFVYLACVVTVWALGLATVGTVLGSHLVGSFATFALGMSLVRVSFTGPKDSLRGLTRAGMKFFGGALAEAATNKLDQVVALPLIGAYQTGLYSVAATIAAAPLALGHALGAAYFTPIAQAEGKERAKLQAESLRSGLAAAIATIPLVAVASWIGIPIIFGEAFRDSIPVTLVSLVGSAAMLSAYVASMALAADAKGIRMTVAQVVALTIGMVGLLVLGPAWGAIGAATASSIAYVCLLVLLVRSLGVSPWHIAPRPADFGHFVRRLRKG</sequence>